<dbReference type="Gene3D" id="1.20.120.450">
    <property type="entry name" value="dinb family like domain"/>
    <property type="match status" value="1"/>
</dbReference>
<dbReference type="SUPFAM" id="SSF109854">
    <property type="entry name" value="DinB/YfiT-like putative metalloenzymes"/>
    <property type="match status" value="1"/>
</dbReference>
<comment type="caution">
    <text evidence="1">The sequence shown here is derived from an EMBL/GenBank/DDBJ whole genome shotgun (WGS) entry which is preliminary data.</text>
</comment>
<dbReference type="PANTHER" id="PTHR36922">
    <property type="entry name" value="BLL2446 PROTEIN"/>
    <property type="match status" value="1"/>
</dbReference>
<dbReference type="InterPro" id="IPR018531">
    <property type="entry name" value="DUF1993"/>
</dbReference>
<dbReference type="Proteomes" id="UP000249577">
    <property type="component" value="Unassembled WGS sequence"/>
</dbReference>
<gene>
    <name evidence="1" type="ORF">DI565_03370</name>
</gene>
<sequence length="168" mass="18692">MPTSLYDITVPPLLRGLGNLDAFLKKGEAFAGERGLDPKTLIEARLAPDMYALPGQIQRASDTAKFAAVRLGQVENVPFEDDETDFADLYARIAKTRAFLERAPREAFEGREEAEVVLKTGSGERRFRGIDYALGFVLPNFFFHVTTAYDLLRHKGVPLAKPDYLGRG</sequence>
<name>A0A2W5KLK9_ANCNO</name>
<protein>
    <submittedName>
        <fullName evidence="1">DUF1993 domain-containing protein</fullName>
    </submittedName>
</protein>
<dbReference type="PANTHER" id="PTHR36922:SF1">
    <property type="entry name" value="DUF1993 DOMAIN-CONTAINING PROTEIN"/>
    <property type="match status" value="1"/>
</dbReference>
<dbReference type="AlphaFoldDB" id="A0A2W5KLK9"/>
<evidence type="ECO:0000313" key="1">
    <source>
        <dbReference type="EMBL" id="PZQ17792.1"/>
    </source>
</evidence>
<dbReference type="InterPro" id="IPR034660">
    <property type="entry name" value="DinB/YfiT-like"/>
</dbReference>
<reference evidence="1 2" key="1">
    <citation type="submission" date="2017-08" db="EMBL/GenBank/DDBJ databases">
        <title>Infants hospitalized years apart are colonized by the same room-sourced microbial strains.</title>
        <authorList>
            <person name="Brooks B."/>
            <person name="Olm M.R."/>
            <person name="Firek B.A."/>
            <person name="Baker R."/>
            <person name="Thomas B.C."/>
            <person name="Morowitz M.J."/>
            <person name="Banfield J.F."/>
        </authorList>
    </citation>
    <scope>NUCLEOTIDE SEQUENCE [LARGE SCALE GENOMIC DNA]</scope>
    <source>
        <strain evidence="1">S2_005_003_R2_43</strain>
    </source>
</reference>
<proteinExistence type="predicted"/>
<organism evidence="1 2">
    <name type="scientific">Ancylobacter novellus</name>
    <name type="common">Thiobacillus novellus</name>
    <dbReference type="NCBI Taxonomy" id="921"/>
    <lineage>
        <taxon>Bacteria</taxon>
        <taxon>Pseudomonadati</taxon>
        <taxon>Pseudomonadota</taxon>
        <taxon>Alphaproteobacteria</taxon>
        <taxon>Hyphomicrobiales</taxon>
        <taxon>Xanthobacteraceae</taxon>
        <taxon>Ancylobacter</taxon>
    </lineage>
</organism>
<dbReference type="Pfam" id="PF09351">
    <property type="entry name" value="DUF1993"/>
    <property type="match status" value="1"/>
</dbReference>
<evidence type="ECO:0000313" key="2">
    <source>
        <dbReference type="Proteomes" id="UP000249577"/>
    </source>
</evidence>
<dbReference type="EMBL" id="QFPN01000002">
    <property type="protein sequence ID" value="PZQ17792.1"/>
    <property type="molecule type" value="Genomic_DNA"/>
</dbReference>
<accession>A0A2W5KLK9</accession>